<name>A0A8S9ZMD6_9BILA</name>
<dbReference type="InterPro" id="IPR015422">
    <property type="entry name" value="PyrdxlP-dep_Trfase_small"/>
</dbReference>
<organism evidence="6 7">
    <name type="scientific">Meloidogyne graminicola</name>
    <dbReference type="NCBI Taxonomy" id="189291"/>
    <lineage>
        <taxon>Eukaryota</taxon>
        <taxon>Metazoa</taxon>
        <taxon>Ecdysozoa</taxon>
        <taxon>Nematoda</taxon>
        <taxon>Chromadorea</taxon>
        <taxon>Rhabditida</taxon>
        <taxon>Tylenchina</taxon>
        <taxon>Tylenchomorpha</taxon>
        <taxon>Tylenchoidea</taxon>
        <taxon>Meloidogynidae</taxon>
        <taxon>Meloidogyninae</taxon>
        <taxon>Meloidogyne</taxon>
    </lineage>
</organism>
<keyword evidence="7" id="KW-1185">Reference proteome</keyword>
<dbReference type="GO" id="GO:0008453">
    <property type="term" value="F:alanine-glyoxylate transaminase activity"/>
    <property type="evidence" value="ECO:0007669"/>
    <property type="project" value="UniProtKB-EC"/>
</dbReference>
<dbReference type="Gene3D" id="3.90.1150.10">
    <property type="entry name" value="Aspartate Aminotransferase, domain 1"/>
    <property type="match status" value="1"/>
</dbReference>
<reference evidence="6" key="1">
    <citation type="journal article" date="2020" name="Ecol. Evol.">
        <title>Genome structure and content of the rice root-knot nematode (Meloidogyne graminicola).</title>
        <authorList>
            <person name="Phan N.T."/>
            <person name="Danchin E.G.J."/>
            <person name="Klopp C."/>
            <person name="Perfus-Barbeoch L."/>
            <person name="Kozlowski D.K."/>
            <person name="Koutsovoulos G.D."/>
            <person name="Lopez-Roques C."/>
            <person name="Bouchez O."/>
            <person name="Zahm M."/>
            <person name="Besnard G."/>
            <person name="Bellafiore S."/>
        </authorList>
    </citation>
    <scope>NUCLEOTIDE SEQUENCE</scope>
    <source>
        <strain evidence="6">VN-18</strain>
    </source>
</reference>
<dbReference type="GO" id="GO:0004760">
    <property type="term" value="F:L-serine-pyruvate transaminase activity"/>
    <property type="evidence" value="ECO:0007669"/>
    <property type="project" value="TreeGrafter"/>
</dbReference>
<dbReference type="InterPro" id="IPR015424">
    <property type="entry name" value="PyrdxlP-dep_Trfase"/>
</dbReference>
<dbReference type="InterPro" id="IPR015421">
    <property type="entry name" value="PyrdxlP-dep_Trfase_major"/>
</dbReference>
<feature type="domain" description="Aminotransferase class V" evidence="5">
    <location>
        <begin position="76"/>
        <end position="176"/>
    </location>
</feature>
<sequence>MLSRMNPRMNSMQNIVFSLIKKEQTFVNFTRHMSTSSTILPPQRLLRPLHVNEKKLFGPGPSNMPPMVMEGLNQPMLGHLHPEFLDIMDDVKAGIQYVFQTSNPLTFAVSGSGHAGMECAVMNLLEEGETILIVQNGIWGQRASDLSDRLGLNVRKLVVPEGEVISLEDFSEAVDNYRPQVYFLLLMLPSFAMEKVQPVLLTHWNVSLREGLSAVAQEGIENLVERHLKNAKLFYAALEELGLEPFVQNENYRLPCLTTVRIPNGVDWKAVQSKLMARGYEIAGGLGPTVGKIWRIGTFGINSNPEDIDALKLALKSALYEQKEKIPN</sequence>
<protein>
    <recommendedName>
        <fullName evidence="4">Alanine--glyoxylate aminotransferase</fullName>
        <ecNumber evidence="4">2.6.1.44</ecNumber>
    </recommendedName>
</protein>
<proteinExistence type="inferred from homology"/>
<comment type="similarity">
    <text evidence="2 4">Belongs to the class-V pyridoxal-phosphate-dependent aminotransferase family.</text>
</comment>
<comment type="caution">
    <text evidence="6">The sequence shown here is derived from an EMBL/GenBank/DDBJ whole genome shotgun (WGS) entry which is preliminary data.</text>
</comment>
<keyword evidence="6" id="KW-0808">Transferase</keyword>
<dbReference type="AlphaFoldDB" id="A0A8S9ZMD6"/>
<dbReference type="EMBL" id="JABEBT010000056">
    <property type="protein sequence ID" value="KAF7634481.1"/>
    <property type="molecule type" value="Genomic_DNA"/>
</dbReference>
<gene>
    <name evidence="6" type="ORF">Mgra_00006052</name>
</gene>
<evidence type="ECO:0000259" key="5">
    <source>
        <dbReference type="Pfam" id="PF00266"/>
    </source>
</evidence>
<evidence type="ECO:0000313" key="6">
    <source>
        <dbReference type="EMBL" id="KAF7634481.1"/>
    </source>
</evidence>
<dbReference type="PIRSF" id="PIRSF000524">
    <property type="entry name" value="SPT"/>
    <property type="match status" value="1"/>
</dbReference>
<evidence type="ECO:0000313" key="7">
    <source>
        <dbReference type="Proteomes" id="UP000605970"/>
    </source>
</evidence>
<comment type="cofactor">
    <cofactor evidence="1 4">
        <name>pyridoxal 5'-phosphate</name>
        <dbReference type="ChEBI" id="CHEBI:597326"/>
    </cofactor>
</comment>
<dbReference type="Proteomes" id="UP000605970">
    <property type="component" value="Unassembled WGS sequence"/>
</dbReference>
<comment type="catalytic activity">
    <reaction evidence="4">
        <text>glyoxylate + L-alanine = glycine + pyruvate</text>
        <dbReference type="Rhea" id="RHEA:24248"/>
        <dbReference type="ChEBI" id="CHEBI:15361"/>
        <dbReference type="ChEBI" id="CHEBI:36655"/>
        <dbReference type="ChEBI" id="CHEBI:57305"/>
        <dbReference type="ChEBI" id="CHEBI:57972"/>
        <dbReference type="EC" id="2.6.1.44"/>
    </reaction>
</comment>
<keyword evidence="3 4" id="KW-0663">Pyridoxal phosphate</keyword>
<evidence type="ECO:0000256" key="4">
    <source>
        <dbReference type="PIRNR" id="PIRNR000524"/>
    </source>
</evidence>
<dbReference type="EC" id="2.6.1.44" evidence="4"/>
<dbReference type="InterPro" id="IPR000192">
    <property type="entry name" value="Aminotrans_V_dom"/>
</dbReference>
<evidence type="ECO:0000256" key="1">
    <source>
        <dbReference type="ARBA" id="ARBA00001933"/>
    </source>
</evidence>
<dbReference type="InterPro" id="IPR024169">
    <property type="entry name" value="SP_NH2Trfase/AEP_transaminase"/>
</dbReference>
<dbReference type="GO" id="GO:0019265">
    <property type="term" value="P:glycine biosynthetic process, by transamination of glyoxylate"/>
    <property type="evidence" value="ECO:0007669"/>
    <property type="project" value="TreeGrafter"/>
</dbReference>
<dbReference type="SUPFAM" id="SSF53383">
    <property type="entry name" value="PLP-dependent transferases"/>
    <property type="match status" value="1"/>
</dbReference>
<dbReference type="GO" id="GO:0005777">
    <property type="term" value="C:peroxisome"/>
    <property type="evidence" value="ECO:0007669"/>
    <property type="project" value="TreeGrafter"/>
</dbReference>
<dbReference type="PANTHER" id="PTHR21152:SF40">
    <property type="entry name" value="ALANINE--GLYOXYLATE AMINOTRANSFERASE"/>
    <property type="match status" value="1"/>
</dbReference>
<evidence type="ECO:0000256" key="2">
    <source>
        <dbReference type="ARBA" id="ARBA00009236"/>
    </source>
</evidence>
<dbReference type="Gene3D" id="3.40.640.10">
    <property type="entry name" value="Type I PLP-dependent aspartate aminotransferase-like (Major domain)"/>
    <property type="match status" value="1"/>
</dbReference>
<dbReference type="PANTHER" id="PTHR21152">
    <property type="entry name" value="AMINOTRANSFERASE CLASS V"/>
    <property type="match status" value="1"/>
</dbReference>
<dbReference type="OrthoDB" id="7403325at2759"/>
<dbReference type="Pfam" id="PF00266">
    <property type="entry name" value="Aminotran_5"/>
    <property type="match status" value="1"/>
</dbReference>
<accession>A0A8S9ZMD6</accession>
<keyword evidence="6" id="KW-0032">Aminotransferase</keyword>
<evidence type="ECO:0000256" key="3">
    <source>
        <dbReference type="ARBA" id="ARBA00022898"/>
    </source>
</evidence>